<name>A0A2T6ZCY4_TUBBO</name>
<dbReference type="GO" id="GO:0006666">
    <property type="term" value="P:3-keto-sphinganine metabolic process"/>
    <property type="evidence" value="ECO:0007669"/>
    <property type="project" value="InterPro"/>
</dbReference>
<evidence type="ECO:0000256" key="2">
    <source>
        <dbReference type="ARBA" id="ARBA00004760"/>
    </source>
</evidence>
<dbReference type="AlphaFoldDB" id="A0A2T6ZCY4"/>
<keyword evidence="7" id="KW-0560">Oxidoreductase</keyword>
<protein>
    <recommendedName>
        <fullName evidence="9">3-dehydrosphinganine reductase</fullName>
        <ecNumber evidence="9">1.1.1.102</ecNumber>
    </recommendedName>
</protein>
<comment type="function">
    <text evidence="10">Catalyzes the reduction of 3'-oxosphinganine (3-ketodihydrosphingosine/KDS) to sphinganine (dihydrosphingosine/DHS), the second step of de novo sphingolipid biosynthesis.</text>
</comment>
<reference evidence="13 14" key="1">
    <citation type="submission" date="2017-04" db="EMBL/GenBank/DDBJ databases">
        <title>Draft genome sequence of Tuber borchii Vittad., a whitish edible truffle.</title>
        <authorList>
            <consortium name="DOE Joint Genome Institute"/>
            <person name="Murat C."/>
            <person name="Kuo A."/>
            <person name="Barry K.W."/>
            <person name="Clum A."/>
            <person name="Dockter R.B."/>
            <person name="Fauchery L."/>
            <person name="Iotti M."/>
            <person name="Kohler A."/>
            <person name="Labutti K."/>
            <person name="Lindquist E.A."/>
            <person name="Lipzen A."/>
            <person name="Ohm R.A."/>
            <person name="Wang M."/>
            <person name="Grigoriev I.V."/>
            <person name="Zambonelli A."/>
            <person name="Martin F.M."/>
        </authorList>
    </citation>
    <scope>NUCLEOTIDE SEQUENCE [LARGE SCALE GENOMIC DNA]</scope>
    <source>
        <strain evidence="13 14">Tbo3840</strain>
    </source>
</reference>
<evidence type="ECO:0000256" key="11">
    <source>
        <dbReference type="ARBA" id="ARBA00048930"/>
    </source>
</evidence>
<evidence type="ECO:0000256" key="1">
    <source>
        <dbReference type="ARBA" id="ARBA00004240"/>
    </source>
</evidence>
<accession>A0A2T6ZCY4</accession>
<evidence type="ECO:0000256" key="3">
    <source>
        <dbReference type="ARBA" id="ARBA00004991"/>
    </source>
</evidence>
<comment type="subcellular location">
    <subcellularLocation>
        <location evidence="1">Endoplasmic reticulum</location>
    </subcellularLocation>
</comment>
<evidence type="ECO:0000256" key="10">
    <source>
        <dbReference type="ARBA" id="ARBA00044737"/>
    </source>
</evidence>
<dbReference type="InterPro" id="IPR036291">
    <property type="entry name" value="NAD(P)-bd_dom_sf"/>
</dbReference>
<feature type="transmembrane region" description="Helical" evidence="12">
    <location>
        <begin position="6"/>
        <end position="28"/>
    </location>
</feature>
<dbReference type="Pfam" id="PF00106">
    <property type="entry name" value="adh_short"/>
    <property type="match status" value="1"/>
</dbReference>
<sequence>MPSLSQTTSAIASTAAILVISSFIMPLFNSNKLPVEGRLVVVTGGSQGMGLSVAKLLASKGANVAIIARNREKLDRAVGEIRASAAKEEQRFIAVSADLTGASEARRALEEIRTWGGAPDIVWTCAGEAFPGFFKDQDVQLLEKQVQTNYLSVLWTAHAALNIMTQSPLPPQSPKRHLIFTSSVMAFYPLAGYNAYTPSKAAIRSLADGLRQECHLYNIAVRVCFPGTIYSPGFETEQLMKPEITKILEGSDEGQSPDEVAKQCVKRLEKGHALAVSSFMGETLRAASWGASPRGSWVWDTIFAWIINVVWLFMGPVMDSEVVKYRKKKGDGAFYSAPPKGA</sequence>
<dbReference type="FunFam" id="3.40.50.720:FF:000468">
    <property type="entry name" value="Short-chain dehydrogenase, putative"/>
    <property type="match status" value="1"/>
</dbReference>
<organism evidence="13 14">
    <name type="scientific">Tuber borchii</name>
    <name type="common">White truffle</name>
    <dbReference type="NCBI Taxonomy" id="42251"/>
    <lineage>
        <taxon>Eukaryota</taxon>
        <taxon>Fungi</taxon>
        <taxon>Dikarya</taxon>
        <taxon>Ascomycota</taxon>
        <taxon>Pezizomycotina</taxon>
        <taxon>Pezizomycetes</taxon>
        <taxon>Pezizales</taxon>
        <taxon>Tuberaceae</taxon>
        <taxon>Tuber</taxon>
    </lineage>
</organism>
<evidence type="ECO:0000256" key="6">
    <source>
        <dbReference type="ARBA" id="ARBA00022919"/>
    </source>
</evidence>
<dbReference type="GO" id="GO:0047560">
    <property type="term" value="F:3-dehydrosphinganine reductase activity"/>
    <property type="evidence" value="ECO:0007669"/>
    <property type="project" value="UniProtKB-EC"/>
</dbReference>
<dbReference type="Gene3D" id="3.40.50.720">
    <property type="entry name" value="NAD(P)-binding Rossmann-like Domain"/>
    <property type="match status" value="1"/>
</dbReference>
<keyword evidence="4" id="KW-0256">Endoplasmic reticulum</keyword>
<comment type="pathway">
    <text evidence="2">Lipid metabolism; sphingolipid metabolism.</text>
</comment>
<dbReference type="InterPro" id="IPR045022">
    <property type="entry name" value="KDSR-like"/>
</dbReference>
<comment type="pathway">
    <text evidence="3">Sphingolipid metabolism.</text>
</comment>
<evidence type="ECO:0000256" key="12">
    <source>
        <dbReference type="SAM" id="Phobius"/>
    </source>
</evidence>
<dbReference type="OrthoDB" id="10267115at2759"/>
<keyword evidence="12" id="KW-0812">Transmembrane</keyword>
<evidence type="ECO:0000313" key="14">
    <source>
        <dbReference type="Proteomes" id="UP000244722"/>
    </source>
</evidence>
<dbReference type="EC" id="1.1.1.102" evidence="9"/>
<dbReference type="GO" id="GO:0005789">
    <property type="term" value="C:endoplasmic reticulum membrane"/>
    <property type="evidence" value="ECO:0007669"/>
    <property type="project" value="TreeGrafter"/>
</dbReference>
<evidence type="ECO:0000313" key="13">
    <source>
        <dbReference type="EMBL" id="PUU73361.1"/>
    </source>
</evidence>
<dbReference type="GO" id="GO:0030148">
    <property type="term" value="P:sphingolipid biosynthetic process"/>
    <property type="evidence" value="ECO:0007669"/>
    <property type="project" value="InterPro"/>
</dbReference>
<keyword evidence="8" id="KW-0443">Lipid metabolism</keyword>
<keyword evidence="5" id="KW-0521">NADP</keyword>
<gene>
    <name evidence="13" type="ORF">B9Z19DRAFT_547065</name>
</gene>
<keyword evidence="6" id="KW-0746">Sphingolipid metabolism</keyword>
<dbReference type="PRINTS" id="PR00081">
    <property type="entry name" value="GDHRDH"/>
</dbReference>
<dbReference type="PANTHER" id="PTHR43550">
    <property type="entry name" value="3-KETODIHYDROSPHINGOSINE REDUCTASE"/>
    <property type="match status" value="1"/>
</dbReference>
<dbReference type="PANTHER" id="PTHR43550:SF3">
    <property type="entry name" value="3-KETODIHYDROSPHINGOSINE REDUCTASE"/>
    <property type="match status" value="1"/>
</dbReference>
<keyword evidence="14" id="KW-1185">Reference proteome</keyword>
<dbReference type="InterPro" id="IPR002347">
    <property type="entry name" value="SDR_fam"/>
</dbReference>
<dbReference type="STRING" id="42251.A0A2T6ZCY4"/>
<evidence type="ECO:0000256" key="9">
    <source>
        <dbReference type="ARBA" id="ARBA00026112"/>
    </source>
</evidence>
<comment type="catalytic activity">
    <reaction evidence="11">
        <text>sphinganine + NADP(+) = 3-oxosphinganine + NADPH + H(+)</text>
        <dbReference type="Rhea" id="RHEA:22640"/>
        <dbReference type="ChEBI" id="CHEBI:15378"/>
        <dbReference type="ChEBI" id="CHEBI:57783"/>
        <dbReference type="ChEBI" id="CHEBI:57817"/>
        <dbReference type="ChEBI" id="CHEBI:58299"/>
        <dbReference type="ChEBI" id="CHEBI:58349"/>
        <dbReference type="EC" id="1.1.1.102"/>
    </reaction>
    <physiologicalReaction direction="right-to-left" evidence="11">
        <dbReference type="Rhea" id="RHEA:22642"/>
    </physiologicalReaction>
</comment>
<evidence type="ECO:0000256" key="7">
    <source>
        <dbReference type="ARBA" id="ARBA00023002"/>
    </source>
</evidence>
<dbReference type="CDD" id="cd08939">
    <property type="entry name" value="KDSR-like_SDR_c"/>
    <property type="match status" value="1"/>
</dbReference>
<dbReference type="EMBL" id="NESQ01000385">
    <property type="protein sequence ID" value="PUU73361.1"/>
    <property type="molecule type" value="Genomic_DNA"/>
</dbReference>
<evidence type="ECO:0000256" key="8">
    <source>
        <dbReference type="ARBA" id="ARBA00023098"/>
    </source>
</evidence>
<dbReference type="Proteomes" id="UP000244722">
    <property type="component" value="Unassembled WGS sequence"/>
</dbReference>
<evidence type="ECO:0000256" key="4">
    <source>
        <dbReference type="ARBA" id="ARBA00022824"/>
    </source>
</evidence>
<keyword evidence="12" id="KW-1133">Transmembrane helix</keyword>
<comment type="caution">
    <text evidence="13">The sequence shown here is derived from an EMBL/GenBank/DDBJ whole genome shotgun (WGS) entry which is preliminary data.</text>
</comment>
<dbReference type="SUPFAM" id="SSF51735">
    <property type="entry name" value="NAD(P)-binding Rossmann-fold domains"/>
    <property type="match status" value="1"/>
</dbReference>
<keyword evidence="12" id="KW-0472">Membrane</keyword>
<proteinExistence type="predicted"/>
<evidence type="ECO:0000256" key="5">
    <source>
        <dbReference type="ARBA" id="ARBA00022857"/>
    </source>
</evidence>